<dbReference type="EMBL" id="ACHJ01000158">
    <property type="protein sequence ID" value="EEI16327.1"/>
    <property type="molecule type" value="Genomic_DNA"/>
</dbReference>
<sequence length="256" mass="28267">MTITTNVPAADMPTHTLIEGLLKQLVDNLIERNAALESAATTTVGNDEDIAHLKRTAAEEAAAKRRAVYELGQLQEAHRTLETAHAFASEKLTALHKDVTDQSRIVTDLKKKLEDKTDEHTDAVRQIHDLRADLEKANDQLRQLAPANPLNIELQNSQMKTARLEAELKLAREKTAQLEDELTDARVSLKKATRAGQKKAPTTPAATVNLASIKRHLTTALKQFEEDPDKSFMALERALGLCSPDRKEASDDRATA</sequence>
<dbReference type="RefSeq" id="WP_006839206.1">
    <property type="nucleotide sequence ID" value="NZ_GG667191.1"/>
</dbReference>
<proteinExistence type="predicted"/>
<protein>
    <submittedName>
        <fullName evidence="2">Uncharacterized protein</fullName>
    </submittedName>
</protein>
<evidence type="ECO:0000313" key="2">
    <source>
        <dbReference type="EMBL" id="EEI16327.1"/>
    </source>
</evidence>
<keyword evidence="3" id="KW-1185">Reference proteome</keyword>
<dbReference type="HOGENOM" id="CLU_1084684_0_0_11"/>
<gene>
    <name evidence="2" type="ORF">HMPREF0298_1913</name>
</gene>
<accession>C0XTZ3</accession>
<evidence type="ECO:0000313" key="3">
    <source>
        <dbReference type="Proteomes" id="UP000006196"/>
    </source>
</evidence>
<comment type="caution">
    <text evidence="2">The sequence shown here is derived from an EMBL/GenBank/DDBJ whole genome shotgun (WGS) entry which is preliminary data.</text>
</comment>
<evidence type="ECO:0000256" key="1">
    <source>
        <dbReference type="SAM" id="Coils"/>
    </source>
</evidence>
<dbReference type="STRING" id="525263.HMPREF0298_1913"/>
<dbReference type="AlphaFoldDB" id="C0XTZ3"/>
<feature type="coiled-coil region" evidence="1">
    <location>
        <begin position="106"/>
        <end position="195"/>
    </location>
</feature>
<name>C0XTZ3_CORLD</name>
<organism evidence="2 3">
    <name type="scientific">Corynebacterium lipophiloflavum (strain ATCC 700352 / DSM 44291 / CCUG 37336 / JCM 10383 / DMMZ 1944)</name>
    <dbReference type="NCBI Taxonomy" id="525263"/>
    <lineage>
        <taxon>Bacteria</taxon>
        <taxon>Bacillati</taxon>
        <taxon>Actinomycetota</taxon>
        <taxon>Actinomycetes</taxon>
        <taxon>Mycobacteriales</taxon>
        <taxon>Corynebacteriaceae</taxon>
        <taxon>Corynebacterium</taxon>
    </lineage>
</organism>
<dbReference type="Proteomes" id="UP000006196">
    <property type="component" value="Unassembled WGS sequence"/>
</dbReference>
<reference evidence="2" key="1">
    <citation type="submission" date="2009-01" db="EMBL/GenBank/DDBJ databases">
        <authorList>
            <person name="Qin X."/>
            <person name="Bachman B."/>
            <person name="Battles P."/>
            <person name="Bell A."/>
            <person name="Bess C."/>
            <person name="Bickham C."/>
            <person name="Chaboub L."/>
            <person name="Chen D."/>
            <person name="Coyle M."/>
            <person name="Deiros D.R."/>
            <person name="Dinh H."/>
            <person name="Forbes L."/>
            <person name="Fowler G."/>
            <person name="Francisco L."/>
            <person name="Fu Q."/>
            <person name="Gubbala S."/>
            <person name="Hale W."/>
            <person name="Han Y."/>
            <person name="Hemphill L."/>
            <person name="Highlander S.K."/>
            <person name="Hirani K."/>
            <person name="Hogues M."/>
            <person name="Jackson L."/>
            <person name="Jakkamsetti A."/>
            <person name="Javaid M."/>
            <person name="Jiang H."/>
            <person name="Korchina V."/>
            <person name="Kovar C."/>
            <person name="Lara F."/>
            <person name="Lee S."/>
            <person name="Mata R."/>
            <person name="Mathew T."/>
            <person name="Moen C."/>
            <person name="Morales K."/>
            <person name="Munidasa M."/>
            <person name="Nazareth L."/>
            <person name="Ngo R."/>
            <person name="Nguyen L."/>
            <person name="Okwuonu G."/>
            <person name="Ongeri F."/>
            <person name="Patil S."/>
            <person name="Petrosino J."/>
            <person name="Pham C."/>
            <person name="Pham P."/>
            <person name="Pu L.-L."/>
            <person name="Puazo M."/>
            <person name="Raj R."/>
            <person name="Reid J."/>
            <person name="Rouhana J."/>
            <person name="Saada N."/>
            <person name="Shang Y."/>
            <person name="Simmons D."/>
            <person name="Thornton R."/>
            <person name="Warren J."/>
            <person name="Weissenberger G."/>
            <person name="Zhang J."/>
            <person name="Zhang L."/>
            <person name="Zhou C."/>
            <person name="Zhu D."/>
            <person name="Muzny D."/>
            <person name="Worley K."/>
            <person name="Gibbs R."/>
        </authorList>
    </citation>
    <scope>NUCLEOTIDE SEQUENCE [LARGE SCALE GENOMIC DNA]</scope>
    <source>
        <strain evidence="2">DSM 44291</strain>
    </source>
</reference>
<keyword evidence="1" id="KW-0175">Coiled coil</keyword>